<feature type="compositionally biased region" description="Polar residues" evidence="1">
    <location>
        <begin position="8"/>
        <end position="21"/>
    </location>
</feature>
<dbReference type="EMBL" id="JARIHO010000032">
    <property type="protein sequence ID" value="KAJ7334888.1"/>
    <property type="molecule type" value="Genomic_DNA"/>
</dbReference>
<dbReference type="AlphaFoldDB" id="A0AAD6ZR41"/>
<gene>
    <name evidence="2" type="ORF">DFH08DRAFT_813922</name>
</gene>
<name>A0AAD6ZR41_9AGAR</name>
<sequence>MRHLLPTSPHSRSALSLSTLSHPSPAAPVRILRHPVLVTHPSPTHPTLCAAPSSSCAPGRSTGGGRSCHMIDGVNGKIAGVSLDEYTGRKLGVVAPTLEAACGLGMSLKGNAGTCQVPCNGIGRAQPWKAVYIFPTELGKS</sequence>
<keyword evidence="3" id="KW-1185">Reference proteome</keyword>
<comment type="caution">
    <text evidence="2">The sequence shown here is derived from an EMBL/GenBank/DDBJ whole genome shotgun (WGS) entry which is preliminary data.</text>
</comment>
<protein>
    <submittedName>
        <fullName evidence="2">Uncharacterized protein</fullName>
    </submittedName>
</protein>
<proteinExistence type="predicted"/>
<reference evidence="2" key="1">
    <citation type="submission" date="2023-03" db="EMBL/GenBank/DDBJ databases">
        <title>Massive genome expansion in bonnet fungi (Mycena s.s.) driven by repeated elements and novel gene families across ecological guilds.</title>
        <authorList>
            <consortium name="Lawrence Berkeley National Laboratory"/>
            <person name="Harder C.B."/>
            <person name="Miyauchi S."/>
            <person name="Viragh M."/>
            <person name="Kuo A."/>
            <person name="Thoen E."/>
            <person name="Andreopoulos B."/>
            <person name="Lu D."/>
            <person name="Skrede I."/>
            <person name="Drula E."/>
            <person name="Henrissat B."/>
            <person name="Morin E."/>
            <person name="Kohler A."/>
            <person name="Barry K."/>
            <person name="LaButti K."/>
            <person name="Morin E."/>
            <person name="Salamov A."/>
            <person name="Lipzen A."/>
            <person name="Mereny Z."/>
            <person name="Hegedus B."/>
            <person name="Baldrian P."/>
            <person name="Stursova M."/>
            <person name="Weitz H."/>
            <person name="Taylor A."/>
            <person name="Grigoriev I.V."/>
            <person name="Nagy L.G."/>
            <person name="Martin F."/>
            <person name="Kauserud H."/>
        </authorList>
    </citation>
    <scope>NUCLEOTIDE SEQUENCE</scope>
    <source>
        <strain evidence="2">CBHHK002</strain>
    </source>
</reference>
<evidence type="ECO:0000313" key="2">
    <source>
        <dbReference type="EMBL" id="KAJ7334888.1"/>
    </source>
</evidence>
<accession>A0AAD6ZR41</accession>
<organism evidence="2 3">
    <name type="scientific">Mycena albidolilacea</name>
    <dbReference type="NCBI Taxonomy" id="1033008"/>
    <lineage>
        <taxon>Eukaryota</taxon>
        <taxon>Fungi</taxon>
        <taxon>Dikarya</taxon>
        <taxon>Basidiomycota</taxon>
        <taxon>Agaricomycotina</taxon>
        <taxon>Agaricomycetes</taxon>
        <taxon>Agaricomycetidae</taxon>
        <taxon>Agaricales</taxon>
        <taxon>Marasmiineae</taxon>
        <taxon>Mycenaceae</taxon>
        <taxon>Mycena</taxon>
    </lineage>
</organism>
<feature type="region of interest" description="Disordered" evidence="1">
    <location>
        <begin position="1"/>
        <end position="21"/>
    </location>
</feature>
<evidence type="ECO:0000256" key="1">
    <source>
        <dbReference type="SAM" id="MobiDB-lite"/>
    </source>
</evidence>
<dbReference type="Proteomes" id="UP001218218">
    <property type="component" value="Unassembled WGS sequence"/>
</dbReference>
<evidence type="ECO:0000313" key="3">
    <source>
        <dbReference type="Proteomes" id="UP001218218"/>
    </source>
</evidence>